<gene>
    <name evidence="2" type="ORF">PCASD_22421</name>
</gene>
<evidence type="ECO:0000313" key="2">
    <source>
        <dbReference type="EMBL" id="PLW10539.1"/>
    </source>
</evidence>
<dbReference type="EMBL" id="PGCI01000959">
    <property type="protein sequence ID" value="PLW10539.1"/>
    <property type="molecule type" value="Genomic_DNA"/>
</dbReference>
<reference evidence="2 3" key="1">
    <citation type="submission" date="2017-11" db="EMBL/GenBank/DDBJ databases">
        <title>De novo assembly and phasing of dikaryotic genomes from two isolates of Puccinia coronata f. sp. avenae, the causal agent of oat crown rust.</title>
        <authorList>
            <person name="Miller M.E."/>
            <person name="Zhang Y."/>
            <person name="Omidvar V."/>
            <person name="Sperschneider J."/>
            <person name="Schwessinger B."/>
            <person name="Raley C."/>
            <person name="Palmer J.M."/>
            <person name="Garnica D."/>
            <person name="Upadhyaya N."/>
            <person name="Rathjen J."/>
            <person name="Taylor J.M."/>
            <person name="Park R.F."/>
            <person name="Dodds P.N."/>
            <person name="Hirsch C.D."/>
            <person name="Kianian S.F."/>
            <person name="Figueroa M."/>
        </authorList>
    </citation>
    <scope>NUCLEOTIDE SEQUENCE [LARGE SCALE GENOMIC DNA]</scope>
    <source>
        <strain evidence="2">12SD80</strain>
    </source>
</reference>
<proteinExistence type="predicted"/>
<evidence type="ECO:0000313" key="3">
    <source>
        <dbReference type="Proteomes" id="UP000235392"/>
    </source>
</evidence>
<dbReference type="PANTHER" id="PTHR31912">
    <property type="entry name" value="IP13529P"/>
    <property type="match status" value="1"/>
</dbReference>
<accession>A0A2N5SBC8</accession>
<evidence type="ECO:0000256" key="1">
    <source>
        <dbReference type="SAM" id="MobiDB-lite"/>
    </source>
</evidence>
<dbReference type="Proteomes" id="UP000235392">
    <property type="component" value="Unassembled WGS sequence"/>
</dbReference>
<protein>
    <submittedName>
        <fullName evidence="2">Uncharacterized protein</fullName>
    </submittedName>
</protein>
<feature type="region of interest" description="Disordered" evidence="1">
    <location>
        <begin position="1"/>
        <end position="21"/>
    </location>
</feature>
<sequence length="1017" mass="114646">MPFPPSFLLSETSLRMDDPKRHRQRPAHILNARAALSSTNQVPKPPVQTAQQVAAEELRHAAQQDAAREELLWQSVHGLLDGMDEPLAPGLISTLAEELDDTDPISYRVDDSVPIARIVRHDNWLAFLDAEVEAIQENEAEPLPGEYAAECRGPCVDKGPEKSHPWYPFKSQMELVASLVMGHTHSMLSRSMYTKICAILTLCNVSLPAWATIQASRARIRKLLEACVMYSNSPFGTPIFALNPENLIARDLATPLISKHLDFYPVLTNEGDIYKFSQLQKWLKGLAPAHRPQMCEVNKKHFFIFEPLQLLSSAVVIPVFFFTCGSLLCARVLEVNETNTIREGNHVKITIPQHLEFDDPRLQSMEVTKFDQIFLEILMSDCTRLVDACNHCLIESNGSPDDKRVISLPSPWRVKAKGKVVRNVPITLYADDTSGNISKQFNKHISFFFTLSGLPPRLSNQKYNCHFLSTSNVASVLEISEQIVHHLNRMAQDGFAAYDCTILQPVLVHSVVLCFLADSPMHAEVTNTPNPGQSNHPCRMCTLSVERKSMVKSKTYIQKYLQVDEFGQHSPNPPRDWAVTFKRSHALYNIAMLRNITMFKTQSTTWGVKDAINTRFIIESRTNPALEEMMGVLDLNYPNRLYNPFLTLEGFDGVLDTPVEILHVVLLGVVKYLARDDIGKLKEKEKAILIGRLDSLNCLSMNIDSIKANYLIKHIKSLVGHHFKVILQSAPFVLLDLLSPERREIWLALCKMCALIFQTRISNMDSYINELTLHINQFICLIIKSNAQWVNKAKLHMLLHLPQSIRRFGPASLFSTEKFESYNGVLRKASIHSNRLSPSQDIAVTFANYSALKFLVSGGVMYNKQSGSTSTAASEVQQVFTGNPLLQRAMGYNYKLDENTSYPLDLNIKIPKEEKLPIPSQFDNPCDHPQVAQVAQLMVSKHNLLRQGVCLVFERGGKHLVGMIKSIWVNKSRGSTNYYVHVQGFATTNVDDHYQMSSIVRTPYDAVVHTKVCLGTF</sequence>
<dbReference type="PANTHER" id="PTHR31912:SF34">
    <property type="entry name" value="NOTOCHORD-RELATED PROTEIN"/>
    <property type="match status" value="1"/>
</dbReference>
<dbReference type="AlphaFoldDB" id="A0A2N5SBC8"/>
<name>A0A2N5SBC8_9BASI</name>
<organism evidence="2 3">
    <name type="scientific">Puccinia coronata f. sp. avenae</name>
    <dbReference type="NCBI Taxonomy" id="200324"/>
    <lineage>
        <taxon>Eukaryota</taxon>
        <taxon>Fungi</taxon>
        <taxon>Dikarya</taxon>
        <taxon>Basidiomycota</taxon>
        <taxon>Pucciniomycotina</taxon>
        <taxon>Pucciniomycetes</taxon>
        <taxon>Pucciniales</taxon>
        <taxon>Pucciniaceae</taxon>
        <taxon>Puccinia</taxon>
    </lineage>
</organism>
<comment type="caution">
    <text evidence="2">The sequence shown here is derived from an EMBL/GenBank/DDBJ whole genome shotgun (WGS) entry which is preliminary data.</text>
</comment>